<name>A0A378TH62_9MYCO</name>
<dbReference type="Gene3D" id="3.20.20.140">
    <property type="entry name" value="Metal-dependent hydrolases"/>
    <property type="match status" value="1"/>
</dbReference>
<dbReference type="PANTHER" id="PTHR21240:SF28">
    <property type="entry name" value="ISO-OROTATE DECARBOXYLASE (EUROFUNG)"/>
    <property type="match status" value="1"/>
</dbReference>
<accession>A0A378TH62</accession>
<sequence length="345" mass="37145">MSSPALDVHAHLWLDAVEAVAASGNGYVNAVALELHRFGTESVAESASSAAEVRDKLTDPAARLAAMDQAGVGVQLVSVAPTQYYPWAEADLALELSALTNAGVAEHCATAADRLLGLGVVPLQCPERAVKALEDAVLGHGLRGVEISSHAPNPNGGTVELSDRRLDAFWHRAEQLRAVVFLHPWGCTLDARLDSWYFGNTVGQPVEHAVALSHLIISGVLDRHPDLRLVAAHGGGYLPTFMGRADHAWRHRRDARGCRELPSSYLQRMWFDSLVHTPEALRRLVDAVGERRVVLGSDFPFDMGDSDPIGKVRAAGLTERVQRAIIADNARDLGLTVETAAARHA</sequence>
<dbReference type="InterPro" id="IPR006680">
    <property type="entry name" value="Amidohydro-rel"/>
</dbReference>
<dbReference type="Proteomes" id="UP000254978">
    <property type="component" value="Unassembled WGS sequence"/>
</dbReference>
<keyword evidence="1 3" id="KW-0456">Lyase</keyword>
<evidence type="ECO:0000313" key="3">
    <source>
        <dbReference type="EMBL" id="STZ58886.1"/>
    </source>
</evidence>
<dbReference type="SUPFAM" id="SSF51556">
    <property type="entry name" value="Metallo-dependent hydrolases"/>
    <property type="match status" value="1"/>
</dbReference>
<keyword evidence="4" id="KW-1185">Reference proteome</keyword>
<reference evidence="3 4" key="1">
    <citation type="submission" date="2018-06" db="EMBL/GenBank/DDBJ databases">
        <authorList>
            <consortium name="Pathogen Informatics"/>
            <person name="Doyle S."/>
        </authorList>
    </citation>
    <scope>NUCLEOTIDE SEQUENCE [LARGE SCALE GENOMIC DNA]</scope>
    <source>
        <strain evidence="3 4">NCTC10821</strain>
    </source>
</reference>
<proteinExistence type="predicted"/>
<organism evidence="3 4">
    <name type="scientific">Mycolicibacterium tokaiense</name>
    <dbReference type="NCBI Taxonomy" id="39695"/>
    <lineage>
        <taxon>Bacteria</taxon>
        <taxon>Bacillati</taxon>
        <taxon>Actinomycetota</taxon>
        <taxon>Actinomycetes</taxon>
        <taxon>Mycobacteriales</taxon>
        <taxon>Mycobacteriaceae</taxon>
        <taxon>Mycolicibacterium</taxon>
    </lineage>
</organism>
<evidence type="ECO:0000313" key="4">
    <source>
        <dbReference type="Proteomes" id="UP000254978"/>
    </source>
</evidence>
<dbReference type="GO" id="GO:0005737">
    <property type="term" value="C:cytoplasm"/>
    <property type="evidence" value="ECO:0007669"/>
    <property type="project" value="TreeGrafter"/>
</dbReference>
<dbReference type="EMBL" id="UGQT01000001">
    <property type="protein sequence ID" value="STZ58886.1"/>
    <property type="molecule type" value="Genomic_DNA"/>
</dbReference>
<dbReference type="GO" id="GO:0001760">
    <property type="term" value="F:aminocarboxymuconate-semialdehyde decarboxylase activity"/>
    <property type="evidence" value="ECO:0007669"/>
    <property type="project" value="UniProtKB-EC"/>
</dbReference>
<evidence type="ECO:0000256" key="1">
    <source>
        <dbReference type="ARBA" id="ARBA00023239"/>
    </source>
</evidence>
<dbReference type="GO" id="GO:0019748">
    <property type="term" value="P:secondary metabolic process"/>
    <property type="evidence" value="ECO:0007669"/>
    <property type="project" value="TreeGrafter"/>
</dbReference>
<dbReference type="InterPro" id="IPR032465">
    <property type="entry name" value="ACMSD"/>
</dbReference>
<dbReference type="RefSeq" id="WP_115278557.1">
    <property type="nucleotide sequence ID" value="NZ_AP022600.1"/>
</dbReference>
<dbReference type="PANTHER" id="PTHR21240">
    <property type="entry name" value="2-AMINO-3-CARBOXYLMUCONATE-6-SEMIALDEHYDE DECARBOXYLASE"/>
    <property type="match status" value="1"/>
</dbReference>
<gene>
    <name evidence="3" type="ORF">NCTC10821_02406</name>
</gene>
<dbReference type="OrthoDB" id="149172at2"/>
<dbReference type="InterPro" id="IPR032466">
    <property type="entry name" value="Metal_Hydrolase"/>
</dbReference>
<dbReference type="GO" id="GO:0016787">
    <property type="term" value="F:hydrolase activity"/>
    <property type="evidence" value="ECO:0007669"/>
    <property type="project" value="InterPro"/>
</dbReference>
<protein>
    <submittedName>
        <fullName evidence="3">Aminocarboxymuconate-semialdehyde decarboxylase</fullName>
        <ecNumber evidence="3">4.1.1.45</ecNumber>
    </submittedName>
</protein>
<dbReference type="Pfam" id="PF04909">
    <property type="entry name" value="Amidohydro_2"/>
    <property type="match status" value="1"/>
</dbReference>
<evidence type="ECO:0000259" key="2">
    <source>
        <dbReference type="Pfam" id="PF04909"/>
    </source>
</evidence>
<dbReference type="EC" id="4.1.1.45" evidence="3"/>
<dbReference type="AlphaFoldDB" id="A0A378TH62"/>
<feature type="domain" description="Amidohydrolase-related" evidence="2">
    <location>
        <begin position="7"/>
        <end position="333"/>
    </location>
</feature>